<dbReference type="PANTHER" id="PTHR37302:SF1">
    <property type="entry name" value="PROTEIN DINB"/>
    <property type="match status" value="1"/>
</dbReference>
<feature type="binding site" evidence="3">
    <location>
        <position position="50"/>
    </location>
    <ligand>
        <name>a divalent metal cation</name>
        <dbReference type="ChEBI" id="CHEBI:60240"/>
    </ligand>
</feature>
<keyword evidence="2 3" id="KW-0479">Metal-binding</keyword>
<evidence type="ECO:0000256" key="3">
    <source>
        <dbReference type="PIRSR" id="PIRSR607837-1"/>
    </source>
</evidence>
<dbReference type="GO" id="GO:0046872">
    <property type="term" value="F:metal ion binding"/>
    <property type="evidence" value="ECO:0007669"/>
    <property type="project" value="UniProtKB-KW"/>
</dbReference>
<comment type="similarity">
    <text evidence="1">Belongs to the DinB family.</text>
</comment>
<proteinExistence type="inferred from homology"/>
<organism evidence="4 5">
    <name type="scientific">Ruegeria pomeroyi</name>
    <dbReference type="NCBI Taxonomy" id="89184"/>
    <lineage>
        <taxon>Bacteria</taxon>
        <taxon>Pseudomonadati</taxon>
        <taxon>Pseudomonadota</taxon>
        <taxon>Alphaproteobacteria</taxon>
        <taxon>Rhodobacterales</taxon>
        <taxon>Roseobacteraceae</taxon>
        <taxon>Ruegeria</taxon>
    </lineage>
</organism>
<evidence type="ECO:0000313" key="5">
    <source>
        <dbReference type="Proteomes" id="UP000565723"/>
    </source>
</evidence>
<dbReference type="Proteomes" id="UP000565723">
    <property type="component" value="Unassembled WGS sequence"/>
</dbReference>
<dbReference type="PANTHER" id="PTHR37302">
    <property type="entry name" value="SLR1116 PROTEIN"/>
    <property type="match status" value="1"/>
</dbReference>
<name>A0A850LEC0_9RHOB</name>
<gene>
    <name evidence="4" type="ORF">HW564_04130</name>
</gene>
<dbReference type="AlphaFoldDB" id="A0A850LEC0"/>
<dbReference type="SUPFAM" id="SSF109854">
    <property type="entry name" value="DinB/YfiT-like putative metalloenzymes"/>
    <property type="match status" value="1"/>
</dbReference>
<dbReference type="Gene3D" id="1.20.120.450">
    <property type="entry name" value="dinb family like domain"/>
    <property type="match status" value="1"/>
</dbReference>
<dbReference type="EMBL" id="JABXIY010000011">
    <property type="protein sequence ID" value="NVK96099.1"/>
    <property type="molecule type" value="Genomic_DNA"/>
</dbReference>
<sequence>MISAEFCRVMARYNSWQNKSLITAAEALTHAARWQERGAFFGSIAATLNHLYWADALILARLTGNERPQDTIRHSLTDPADWQDYKTRRQHRDREIESWADGLKDADLNGTLAWYQADGATRITASGALCAAQLFNHQTHHRGQVHAMLTAAGAKPGVTDLTALT</sequence>
<accession>A0A850LEC0</accession>
<dbReference type="InterPro" id="IPR034660">
    <property type="entry name" value="DinB/YfiT-like"/>
</dbReference>
<reference evidence="4 5" key="1">
    <citation type="journal article" date="2020" name="Proc. Natl. Acad. Sci. U.S.A.">
        <title>Ecological drivers of bacterial community assembly in synthetic phycospheres.</title>
        <authorList>
            <person name="Fu H."/>
            <person name="Uchimiya M."/>
            <person name="Gore J."/>
            <person name="Moran M.A."/>
        </authorList>
    </citation>
    <scope>NUCLEOTIDE SEQUENCE [LARGE SCALE GENOMIC DNA]</scope>
    <source>
        <strain evidence="4">HF-Din03</strain>
    </source>
</reference>
<dbReference type="RefSeq" id="WP_011048965.1">
    <property type="nucleotide sequence ID" value="NZ_CP076685.1"/>
</dbReference>
<dbReference type="OMA" id="MGIDYGN"/>
<feature type="binding site" evidence="3">
    <location>
        <position position="141"/>
    </location>
    <ligand>
        <name>a divalent metal cation</name>
        <dbReference type="ChEBI" id="CHEBI:60240"/>
    </ligand>
</feature>
<feature type="binding site" evidence="3">
    <location>
        <position position="137"/>
    </location>
    <ligand>
        <name>a divalent metal cation</name>
        <dbReference type="ChEBI" id="CHEBI:60240"/>
    </ligand>
</feature>
<comment type="caution">
    <text evidence="4">The sequence shown here is derived from an EMBL/GenBank/DDBJ whole genome shotgun (WGS) entry which is preliminary data.</text>
</comment>
<evidence type="ECO:0000256" key="1">
    <source>
        <dbReference type="ARBA" id="ARBA00008635"/>
    </source>
</evidence>
<dbReference type="InterPro" id="IPR007837">
    <property type="entry name" value="DinB"/>
</dbReference>
<dbReference type="SMR" id="A0A850LEC0"/>
<protein>
    <submittedName>
        <fullName evidence="4">DinB family protein</fullName>
    </submittedName>
</protein>
<dbReference type="Pfam" id="PF05163">
    <property type="entry name" value="DinB"/>
    <property type="match status" value="1"/>
</dbReference>
<evidence type="ECO:0000256" key="2">
    <source>
        <dbReference type="ARBA" id="ARBA00022723"/>
    </source>
</evidence>
<evidence type="ECO:0000313" key="4">
    <source>
        <dbReference type="EMBL" id="NVK96099.1"/>
    </source>
</evidence>